<keyword evidence="1" id="KW-0812">Transmembrane</keyword>
<dbReference type="EMBL" id="SLWY01000006">
    <property type="protein sequence ID" value="TCO82012.1"/>
    <property type="molecule type" value="Genomic_DNA"/>
</dbReference>
<feature type="domain" description="DUF1468" evidence="2">
    <location>
        <begin position="11"/>
        <end position="144"/>
    </location>
</feature>
<keyword evidence="1" id="KW-1133">Transmembrane helix</keyword>
<evidence type="ECO:0000313" key="4">
    <source>
        <dbReference type="Proteomes" id="UP000295765"/>
    </source>
</evidence>
<keyword evidence="1" id="KW-0472">Membrane</keyword>
<dbReference type="Pfam" id="PF07331">
    <property type="entry name" value="TctB"/>
    <property type="match status" value="1"/>
</dbReference>
<dbReference type="OrthoDB" id="7029611at2"/>
<feature type="transmembrane region" description="Helical" evidence="1">
    <location>
        <begin position="117"/>
        <end position="136"/>
    </location>
</feature>
<evidence type="ECO:0000313" key="3">
    <source>
        <dbReference type="EMBL" id="TCO82012.1"/>
    </source>
</evidence>
<evidence type="ECO:0000256" key="1">
    <source>
        <dbReference type="SAM" id="Phobius"/>
    </source>
</evidence>
<proteinExistence type="predicted"/>
<organism evidence="3 4">
    <name type="scientific">Plasticicumulans lactativorans</name>
    <dbReference type="NCBI Taxonomy" id="1133106"/>
    <lineage>
        <taxon>Bacteria</taxon>
        <taxon>Pseudomonadati</taxon>
        <taxon>Pseudomonadota</taxon>
        <taxon>Gammaproteobacteria</taxon>
        <taxon>Candidatus Competibacteraceae</taxon>
        <taxon>Plasticicumulans</taxon>
    </lineage>
</organism>
<feature type="transmembrane region" description="Helical" evidence="1">
    <location>
        <begin position="84"/>
        <end position="110"/>
    </location>
</feature>
<evidence type="ECO:0000259" key="2">
    <source>
        <dbReference type="Pfam" id="PF07331"/>
    </source>
</evidence>
<comment type="caution">
    <text evidence="3">The sequence shown here is derived from an EMBL/GenBank/DDBJ whole genome shotgun (WGS) entry which is preliminary data.</text>
</comment>
<feature type="transmembrane region" description="Helical" evidence="1">
    <location>
        <begin position="12"/>
        <end position="30"/>
    </location>
</feature>
<gene>
    <name evidence="3" type="ORF">EV699_106107</name>
</gene>
<keyword evidence="4" id="KW-1185">Reference proteome</keyword>
<feature type="transmembrane region" description="Helical" evidence="1">
    <location>
        <begin position="42"/>
        <end position="64"/>
    </location>
</feature>
<dbReference type="InterPro" id="IPR009936">
    <property type="entry name" value="DUF1468"/>
</dbReference>
<dbReference type="Proteomes" id="UP000295765">
    <property type="component" value="Unassembled WGS sequence"/>
</dbReference>
<reference evidence="3 4" key="1">
    <citation type="submission" date="2019-03" db="EMBL/GenBank/DDBJ databases">
        <title>Genomic Encyclopedia of Type Strains, Phase IV (KMG-IV): sequencing the most valuable type-strain genomes for metagenomic binning, comparative biology and taxonomic classification.</title>
        <authorList>
            <person name="Goeker M."/>
        </authorList>
    </citation>
    <scope>NUCLEOTIDE SEQUENCE [LARGE SCALE GENOMIC DNA]</scope>
    <source>
        <strain evidence="3 4">DSM 25287</strain>
    </source>
</reference>
<protein>
    <submittedName>
        <fullName evidence="3">Tripartite tricarboxylate transporter TctB family protein</fullName>
    </submittedName>
</protein>
<dbReference type="RefSeq" id="WP_132540229.1">
    <property type="nucleotide sequence ID" value="NZ_SLWY01000006.1"/>
</dbReference>
<name>A0A4R2LCD3_9GAMM</name>
<dbReference type="AlphaFoldDB" id="A0A4R2LCD3"/>
<sequence>MSVIRHPKDFWSGVMYLAFGLAAVWLARDYGMGSAGRMGPGYFPTVLGALLALIGLISAVRAFFGDGEGIGRFALGEVALVLGAVLLFGFLVRSAGLVVALPALVVIGAFASKRFRLAPSLLLAAGLTVFSVLVFVKGLGVPMPMLGTWFGG</sequence>
<accession>A0A4R2LCD3</accession>